<comment type="caution">
    <text evidence="1">The sequence shown here is derived from an EMBL/GenBank/DDBJ whole genome shotgun (WGS) entry which is preliminary data.</text>
</comment>
<keyword evidence="2" id="KW-1185">Reference proteome</keyword>
<proteinExistence type="predicted"/>
<evidence type="ECO:0000313" key="2">
    <source>
        <dbReference type="Proteomes" id="UP001215598"/>
    </source>
</evidence>
<dbReference type="Proteomes" id="UP001215598">
    <property type="component" value="Unassembled WGS sequence"/>
</dbReference>
<name>A0AAD7HKP1_9AGAR</name>
<dbReference type="AlphaFoldDB" id="A0AAD7HKP1"/>
<protein>
    <submittedName>
        <fullName evidence="1">Uncharacterized protein</fullName>
    </submittedName>
</protein>
<reference evidence="1" key="1">
    <citation type="submission" date="2023-03" db="EMBL/GenBank/DDBJ databases">
        <title>Massive genome expansion in bonnet fungi (Mycena s.s.) driven by repeated elements and novel gene families across ecological guilds.</title>
        <authorList>
            <consortium name="Lawrence Berkeley National Laboratory"/>
            <person name="Harder C.B."/>
            <person name="Miyauchi S."/>
            <person name="Viragh M."/>
            <person name="Kuo A."/>
            <person name="Thoen E."/>
            <person name="Andreopoulos B."/>
            <person name="Lu D."/>
            <person name="Skrede I."/>
            <person name="Drula E."/>
            <person name="Henrissat B."/>
            <person name="Morin E."/>
            <person name="Kohler A."/>
            <person name="Barry K."/>
            <person name="LaButti K."/>
            <person name="Morin E."/>
            <person name="Salamov A."/>
            <person name="Lipzen A."/>
            <person name="Mereny Z."/>
            <person name="Hegedus B."/>
            <person name="Baldrian P."/>
            <person name="Stursova M."/>
            <person name="Weitz H."/>
            <person name="Taylor A."/>
            <person name="Grigoriev I.V."/>
            <person name="Nagy L.G."/>
            <person name="Martin F."/>
            <person name="Kauserud H."/>
        </authorList>
    </citation>
    <scope>NUCLEOTIDE SEQUENCE</scope>
    <source>
        <strain evidence="1">CBHHK182m</strain>
    </source>
</reference>
<sequence>MAAIGGSAGGTGAAVGGGTFGSQSCRAPVVLGLVKTKLAARWRQSLRWRQCWRQCCGGGRIGGKVGGSAGGSAGVAGGNVGGSTGVTGGNVVVTGKRHQTDPSTVPLQAQTKIERSSETYPQDMSRADFLILHPKEWYKMFDLAVI</sequence>
<accession>A0AAD7HKP1</accession>
<organism evidence="1 2">
    <name type="scientific">Mycena metata</name>
    <dbReference type="NCBI Taxonomy" id="1033252"/>
    <lineage>
        <taxon>Eukaryota</taxon>
        <taxon>Fungi</taxon>
        <taxon>Dikarya</taxon>
        <taxon>Basidiomycota</taxon>
        <taxon>Agaricomycotina</taxon>
        <taxon>Agaricomycetes</taxon>
        <taxon>Agaricomycetidae</taxon>
        <taxon>Agaricales</taxon>
        <taxon>Marasmiineae</taxon>
        <taxon>Mycenaceae</taxon>
        <taxon>Mycena</taxon>
    </lineage>
</organism>
<evidence type="ECO:0000313" key="1">
    <source>
        <dbReference type="EMBL" id="KAJ7722942.1"/>
    </source>
</evidence>
<dbReference type="EMBL" id="JARKIB010000215">
    <property type="protein sequence ID" value="KAJ7722942.1"/>
    <property type="molecule type" value="Genomic_DNA"/>
</dbReference>
<gene>
    <name evidence="1" type="ORF">B0H16DRAFT_1473094</name>
</gene>